<dbReference type="EMBL" id="QWZQ01000051">
    <property type="protein sequence ID" value="RRK09530.1"/>
    <property type="molecule type" value="Genomic_DNA"/>
</dbReference>
<reference evidence="2 3" key="1">
    <citation type="submission" date="2018-08" db="EMBL/GenBank/DDBJ databases">
        <title>Genome Lactobacillus garii FI11369.</title>
        <authorList>
            <person name="Diaz M."/>
            <person name="Narbad A."/>
        </authorList>
    </citation>
    <scope>NUCLEOTIDE SEQUENCE [LARGE SCALE GENOMIC DNA]</scope>
    <source>
        <strain evidence="2 3">FI11369</strain>
    </source>
</reference>
<dbReference type="AlphaFoldDB" id="A0A426D4M5"/>
<protein>
    <submittedName>
        <fullName evidence="2">Uncharacterized protein</fullName>
    </submittedName>
</protein>
<proteinExistence type="predicted"/>
<evidence type="ECO:0000256" key="1">
    <source>
        <dbReference type="SAM" id="Phobius"/>
    </source>
</evidence>
<organism evidence="2 3">
    <name type="scientific">Lactiplantibacillus garii</name>
    <dbReference type="NCBI Taxonomy" id="2306423"/>
    <lineage>
        <taxon>Bacteria</taxon>
        <taxon>Bacillati</taxon>
        <taxon>Bacillota</taxon>
        <taxon>Bacilli</taxon>
        <taxon>Lactobacillales</taxon>
        <taxon>Lactobacillaceae</taxon>
        <taxon>Lactiplantibacillus</taxon>
    </lineage>
</organism>
<accession>A0A426D4M5</accession>
<evidence type="ECO:0000313" key="3">
    <source>
        <dbReference type="Proteomes" id="UP000283633"/>
    </source>
</evidence>
<name>A0A426D4M5_9LACO</name>
<gene>
    <name evidence="2" type="ORF">D1831_12290</name>
</gene>
<keyword evidence="1" id="KW-0472">Membrane</keyword>
<evidence type="ECO:0000313" key="2">
    <source>
        <dbReference type="EMBL" id="RRK09530.1"/>
    </source>
</evidence>
<keyword evidence="1" id="KW-0812">Transmembrane</keyword>
<feature type="transmembrane region" description="Helical" evidence="1">
    <location>
        <begin position="6"/>
        <end position="28"/>
    </location>
</feature>
<dbReference type="RefSeq" id="WP_125073181.1">
    <property type="nucleotide sequence ID" value="NZ_QWZQ01000051.1"/>
</dbReference>
<dbReference type="OrthoDB" id="9912276at2"/>
<dbReference type="Proteomes" id="UP000283633">
    <property type="component" value="Unassembled WGS sequence"/>
</dbReference>
<sequence>MKTVTQGGLFLGLFVVILLLPLVMYCGYSAVAGWQMDRQLDQQVNQTAFQHRYRRYFERHDQVNARHFKTGHRQVLTSLSDSQGPVGAAVDYYTGALNHVWYGLNVKTIPGYHHWQIFNRYRIVGLKKYR</sequence>
<keyword evidence="3" id="KW-1185">Reference proteome</keyword>
<comment type="caution">
    <text evidence="2">The sequence shown here is derived from an EMBL/GenBank/DDBJ whole genome shotgun (WGS) entry which is preliminary data.</text>
</comment>
<keyword evidence="1" id="KW-1133">Transmembrane helix</keyword>